<protein>
    <recommendedName>
        <fullName evidence="3">DUF3006 domain-containing protein</fullName>
    </recommendedName>
</protein>
<dbReference type="STRING" id="1121919.SAMN02745975_00243"/>
<evidence type="ECO:0000313" key="1">
    <source>
        <dbReference type="EMBL" id="SHI61432.1"/>
    </source>
</evidence>
<dbReference type="EMBL" id="FQZV01000004">
    <property type="protein sequence ID" value="SHI61432.1"/>
    <property type="molecule type" value="Genomic_DNA"/>
</dbReference>
<gene>
    <name evidence="1" type="ORF">SAMN02745975_00243</name>
</gene>
<proteinExistence type="predicted"/>
<dbReference type="AlphaFoldDB" id="A0A1M6CK85"/>
<organism evidence="1 2">
    <name type="scientific">Geosporobacter subterraneus DSM 17957</name>
    <dbReference type="NCBI Taxonomy" id="1121919"/>
    <lineage>
        <taxon>Bacteria</taxon>
        <taxon>Bacillati</taxon>
        <taxon>Bacillota</taxon>
        <taxon>Clostridia</taxon>
        <taxon>Peptostreptococcales</taxon>
        <taxon>Thermotaleaceae</taxon>
        <taxon>Geosporobacter</taxon>
    </lineage>
</organism>
<dbReference type="Gene3D" id="6.20.120.50">
    <property type="match status" value="1"/>
</dbReference>
<evidence type="ECO:0008006" key="3">
    <source>
        <dbReference type="Google" id="ProtNLM"/>
    </source>
</evidence>
<dbReference type="InterPro" id="IPR021377">
    <property type="entry name" value="DUF3006"/>
</dbReference>
<dbReference type="RefSeq" id="WP_110939549.1">
    <property type="nucleotide sequence ID" value="NZ_FQZV01000004.1"/>
</dbReference>
<reference evidence="2" key="1">
    <citation type="submission" date="2016-11" db="EMBL/GenBank/DDBJ databases">
        <authorList>
            <person name="Varghese N."/>
            <person name="Submissions S."/>
        </authorList>
    </citation>
    <scope>NUCLEOTIDE SEQUENCE [LARGE SCALE GENOMIC DNA]</scope>
    <source>
        <strain evidence="2">DSM 17957</strain>
    </source>
</reference>
<accession>A0A1M6CK85</accession>
<dbReference type="Proteomes" id="UP000184536">
    <property type="component" value="Unassembled WGS sequence"/>
</dbReference>
<evidence type="ECO:0000313" key="2">
    <source>
        <dbReference type="Proteomes" id="UP000184536"/>
    </source>
</evidence>
<sequence>MFVLDRIEEETAVIEWQGQMIMLPAALLPEDAKEGDLLEISIKIDHEGTKGREERIAEKARRLWE</sequence>
<dbReference type="Pfam" id="PF11213">
    <property type="entry name" value="DUF3006"/>
    <property type="match status" value="1"/>
</dbReference>
<dbReference type="OrthoDB" id="164847at2"/>
<keyword evidence="2" id="KW-1185">Reference proteome</keyword>
<name>A0A1M6CK85_9FIRM</name>